<sequence length="1340" mass="144515">MRNMDNDVTSQVGNAGISRRSVVAMLVGSAVLPPVLGAAPASAAPSGPEPSADGPPADALRRLEKPDLAFREAATITGPRHRVTFHEATWTGGRTYVRDLEVRTDAGWLPVTSVEGRFDEQWVVLTSEEPADAFFYYSSAQPRWVAFDSLHQLDDRTVELRGAHEGEFDLVVRWDLSSGRPELHHVLTAGPARHYIVGYQAVDVAPFDEVEEVLCGALQHARAVGSPAALASWELFAPMALTQRTIAGTTATLGVHVPADVIEYEHERELGPNGQPFGMSLRNDSADVQPVAYAPHAGRRSLLAAGESRGYAFGVVAHAGSLYDAYVDVCREDLGLTAYRQNVRGTSLTQTAHNLLDLVTIDPDADDSEAFVPSFSGWWNRAKGFVDVENDQSVRTAVAGIMLSAQYLLCAPGDGGDVYARRARPMIEYHVSRRNHGTTPIVGHDVYGDASITSWGLGGVSGDASTLVPLYQQTRGQNAGLFELAMGTIANPPFRDTRTPMSTPIQAYRITGDEAWLAEALARARHYARTEIDVPYTRNGPEGSFGFTYSKAWLELFVLHELTGEQDLLEAAHREAKRFVTQTMARKVPGGRIRVPFGDHIDDQFDDWDGHVMPDYPNDDFDDDVVPAWEVSTTGLTFEQLTTYKSKDDLPNPGGGFVMNPIWAPFLLRLAHAVGDSFIADVAHNMVVGRFTSYPGYYYRQFVAWQLEPDFPLVGPPGLTCLYFHHAPAQMGLAIDYLFSEHEVRSDGEISFPRELECDFVYFKYSTYGHAPGRFYGEDGVWPYLPAGSVSVDDPQINWLTGVGNDSLYLSLTNESTTASRVTVSFDAELTGIRRSGRYDVEIVGGDGRRRPVRIRNGRLDVEVPGRGLAAVVIRGAGRPAPWHRLPEAQDRSASSWASDDVDGTQTGIVRGMLLARPDGSGADAYVQSSSTDPATLRYRVDDGAEQVIADKPYPNEWTIPLEGTTAVVRYSVETTAGVSPERTLAFPPLITGVAPDGVGAFGQVEVSPTASPGDTLAVTVRVRSAADEPWEDVALALGVPDGWVPTADPGNPTVLPAGGTVTWAFSVAVPQDAPVATTAITAGLTSGAGDAVIGEASVAVVEPIRILSLTAAPETVSPGDSITLAVHVLNRGPVAQSRTITLAANPGWTLPVTTLAFDLPARGEAEQTITVPSSATIAPGTRSYFSARIGDGVRVQDSVLVVDPNTIQLTNNDFFPRFDRSGTWLVSGLPGPDGLNSLYSPLDVAGGTGTWRPEIAVAGQYEVAIWYPSNAETSRSAVYVVHHADGEEEFVVDQQVAPRAWNVLGTYPFAAGADGFVRIEVRTADGYTRLAGARFRLVG</sequence>
<dbReference type="Gene3D" id="2.60.40.10">
    <property type="entry name" value="Immunoglobulins"/>
    <property type="match status" value="1"/>
</dbReference>
<evidence type="ECO:0000256" key="2">
    <source>
        <dbReference type="SAM" id="SignalP"/>
    </source>
</evidence>
<dbReference type="InterPro" id="IPR018905">
    <property type="entry name" value="A-galactase_NEW3"/>
</dbReference>
<keyword evidence="6" id="KW-1185">Reference proteome</keyword>
<dbReference type="GO" id="GO:0005975">
    <property type="term" value="P:carbohydrate metabolic process"/>
    <property type="evidence" value="ECO:0007669"/>
    <property type="project" value="UniProtKB-ARBA"/>
</dbReference>
<dbReference type="InterPro" id="IPR006311">
    <property type="entry name" value="TAT_signal"/>
</dbReference>
<evidence type="ECO:0000313" key="6">
    <source>
        <dbReference type="Proteomes" id="UP000007962"/>
    </source>
</evidence>
<evidence type="ECO:0000259" key="4">
    <source>
        <dbReference type="Pfam" id="PF25275"/>
    </source>
</evidence>
<feature type="region of interest" description="Disordered" evidence="1">
    <location>
        <begin position="39"/>
        <end position="59"/>
    </location>
</feature>
<keyword evidence="2" id="KW-0732">Signal</keyword>
<reference evidence="5 6" key="1">
    <citation type="journal article" date="2009" name="Stand. Genomic Sci.">
        <title>Complete genome sequence of Beutenbergia cavernae type strain (HKI 0122).</title>
        <authorList>
            <person name="Land M."/>
            <person name="Pukall R."/>
            <person name="Abt B."/>
            <person name="Goker M."/>
            <person name="Rohde M."/>
            <person name="Glavina Del Rio T."/>
            <person name="Tice H."/>
            <person name="Copeland A."/>
            <person name="Cheng J.F."/>
            <person name="Lucas S."/>
            <person name="Chen F."/>
            <person name="Nolan M."/>
            <person name="Bruce D."/>
            <person name="Goodwin L."/>
            <person name="Pitluck S."/>
            <person name="Ivanova N."/>
            <person name="Mavromatis K."/>
            <person name="Ovchinnikova G."/>
            <person name="Pati A."/>
            <person name="Chen A."/>
            <person name="Palaniappan K."/>
            <person name="Hauser L."/>
            <person name="Chang Y.J."/>
            <person name="Jefferies C.C."/>
            <person name="Saunders E."/>
            <person name="Brettin T."/>
            <person name="Detter J.C."/>
            <person name="Han C."/>
            <person name="Chain P."/>
            <person name="Bristow J."/>
            <person name="Eisen J.A."/>
            <person name="Markowitz V."/>
            <person name="Hugenholtz P."/>
            <person name="Kyrpides N.C."/>
            <person name="Klenk H.P."/>
            <person name="Lapidus A."/>
        </authorList>
    </citation>
    <scope>NUCLEOTIDE SEQUENCE [LARGE SCALE GENOMIC DNA]</scope>
    <source>
        <strain evidence="6">ATCC BAA-8 / DSM 12333 / NBRC 16432</strain>
    </source>
</reference>
<feature type="chain" id="PRO_5002949218" evidence="2">
    <location>
        <begin position="44"/>
        <end position="1340"/>
    </location>
</feature>
<dbReference type="KEGG" id="bcv:Bcav_3936"/>
<dbReference type="InterPro" id="IPR013783">
    <property type="entry name" value="Ig-like_fold"/>
</dbReference>
<accession>C5C537</accession>
<organism evidence="5 6">
    <name type="scientific">Beutenbergia cavernae (strain ATCC BAA-8 / DSM 12333 / CCUG 43141 / JCM 11478 / NBRC 16432 / NCIMB 13614 / HKI 0122)</name>
    <dbReference type="NCBI Taxonomy" id="471853"/>
    <lineage>
        <taxon>Bacteria</taxon>
        <taxon>Bacillati</taxon>
        <taxon>Actinomycetota</taxon>
        <taxon>Actinomycetes</taxon>
        <taxon>Micrococcales</taxon>
        <taxon>Beutenbergiaceae</taxon>
        <taxon>Beutenbergia</taxon>
    </lineage>
</organism>
<dbReference type="Pfam" id="PF25275">
    <property type="entry name" value="Golvesin_C"/>
    <property type="match status" value="1"/>
</dbReference>
<dbReference type="PROSITE" id="PS51318">
    <property type="entry name" value="TAT"/>
    <property type="match status" value="1"/>
</dbReference>
<evidence type="ECO:0000313" key="5">
    <source>
        <dbReference type="EMBL" id="ACQ82177.1"/>
    </source>
</evidence>
<evidence type="ECO:0000259" key="3">
    <source>
        <dbReference type="Pfam" id="PF10633"/>
    </source>
</evidence>
<feature type="domain" description="Alpha-galactosidase NEW3" evidence="3">
    <location>
        <begin position="1012"/>
        <end position="1085"/>
    </location>
</feature>
<name>C5C537_BEUC1</name>
<gene>
    <name evidence="5" type="ordered locus">Bcav_3936</name>
</gene>
<dbReference type="Proteomes" id="UP000007962">
    <property type="component" value="Chromosome"/>
</dbReference>
<evidence type="ECO:0000256" key="1">
    <source>
        <dbReference type="SAM" id="MobiDB-lite"/>
    </source>
</evidence>
<feature type="domain" description="Golvesin/Xly CBD-like" evidence="4">
    <location>
        <begin position="1213"/>
        <end position="1324"/>
    </location>
</feature>
<dbReference type="EMBL" id="CP001618">
    <property type="protein sequence ID" value="ACQ82177.1"/>
    <property type="molecule type" value="Genomic_DNA"/>
</dbReference>
<feature type="signal peptide" evidence="2">
    <location>
        <begin position="1"/>
        <end position="43"/>
    </location>
</feature>
<dbReference type="Pfam" id="PF10633">
    <property type="entry name" value="NPCBM_assoc"/>
    <property type="match status" value="1"/>
</dbReference>
<protein>
    <submittedName>
        <fullName evidence="5">Uncharacterized protein</fullName>
    </submittedName>
</protein>
<dbReference type="STRING" id="471853.Bcav_3936"/>
<proteinExistence type="predicted"/>
<dbReference type="InterPro" id="IPR033803">
    <property type="entry name" value="CBD-like_Golvesin-Xly"/>
</dbReference>
<dbReference type="eggNOG" id="COG1470">
    <property type="taxonomic scope" value="Bacteria"/>
</dbReference>
<dbReference type="HOGENOM" id="CLU_259752_0_0_11"/>
<feature type="compositionally biased region" description="Low complexity" evidence="1">
    <location>
        <begin position="39"/>
        <end position="58"/>
    </location>
</feature>